<dbReference type="EMBL" id="QZAB01000336">
    <property type="protein sequence ID" value="RQD85180.1"/>
    <property type="molecule type" value="Genomic_DNA"/>
</dbReference>
<name>A0A3R8CCG7_9EURY</name>
<feature type="transmembrane region" description="Helical" evidence="1">
    <location>
        <begin position="15"/>
        <end position="41"/>
    </location>
</feature>
<evidence type="ECO:0000313" key="3">
    <source>
        <dbReference type="Proteomes" id="UP000284763"/>
    </source>
</evidence>
<keyword evidence="1" id="KW-1133">Transmembrane helix</keyword>
<gene>
    <name evidence="2" type="ORF">D5R95_05355</name>
</gene>
<dbReference type="Pfam" id="PF06695">
    <property type="entry name" value="Sm_multidrug_ex"/>
    <property type="match status" value="1"/>
</dbReference>
<dbReference type="Proteomes" id="UP000284763">
    <property type="component" value="Unassembled WGS sequence"/>
</dbReference>
<protein>
    <recommendedName>
        <fullName evidence="4">Small multi-drug export protein</fullName>
    </recommendedName>
</protein>
<feature type="transmembrane region" description="Helical" evidence="1">
    <location>
        <begin position="47"/>
        <end position="71"/>
    </location>
</feature>
<feature type="transmembrane region" description="Helical" evidence="1">
    <location>
        <begin position="103"/>
        <end position="129"/>
    </location>
</feature>
<sequence>MSDLLITQLYFSDGLIAYLLVFILAAIPLVEILVVIPIAIAVGLDPFLVAISAFVGNLVPVYLIIIGYINIKKLEHKLKSKISCQNISTSKRRQTSLHIWNKYGIPGISIISPIITGTHLATIMALVFGAKISSLVIWMCISLLAWTVLLTVLSYYGVQFIL</sequence>
<dbReference type="AlphaFoldDB" id="A0A3R8CCG7"/>
<evidence type="ECO:0000256" key="1">
    <source>
        <dbReference type="SAM" id="Phobius"/>
    </source>
</evidence>
<reference evidence="2 3" key="1">
    <citation type="submission" date="2018-08" db="EMBL/GenBank/DDBJ databases">
        <title>The metabolism and importance of syntrophic acetate oxidation coupled to methane or sulfide production in haloalkaline environments.</title>
        <authorList>
            <person name="Timmers P.H.A."/>
            <person name="Vavourakis C.D."/>
            <person name="Sorokin D.Y."/>
            <person name="Sinninghe Damste J.S."/>
            <person name="Muyzer G."/>
            <person name="Stams A.J.M."/>
            <person name="Plugge C.M."/>
        </authorList>
    </citation>
    <scope>NUCLEOTIDE SEQUENCE [LARGE SCALE GENOMIC DNA]</scope>
    <source>
        <strain evidence="2">MSAO_Arc3</strain>
    </source>
</reference>
<dbReference type="InterPro" id="IPR009577">
    <property type="entry name" value="Sm_multidrug_ex"/>
</dbReference>
<keyword evidence="1" id="KW-0812">Transmembrane</keyword>
<comment type="caution">
    <text evidence="2">The sequence shown here is derived from an EMBL/GenBank/DDBJ whole genome shotgun (WGS) entry which is preliminary data.</text>
</comment>
<proteinExistence type="predicted"/>
<organism evidence="2 3">
    <name type="scientific">Methanosalsum natronophilum</name>
    <dbReference type="NCBI Taxonomy" id="768733"/>
    <lineage>
        <taxon>Archaea</taxon>
        <taxon>Methanobacteriati</taxon>
        <taxon>Methanobacteriota</taxon>
        <taxon>Stenosarchaea group</taxon>
        <taxon>Methanomicrobia</taxon>
        <taxon>Methanosarcinales</taxon>
        <taxon>Methanosarcinaceae</taxon>
        <taxon>Methanosalsum</taxon>
    </lineage>
</organism>
<accession>A0A3R8CCG7</accession>
<feature type="transmembrane region" description="Helical" evidence="1">
    <location>
        <begin position="135"/>
        <end position="158"/>
    </location>
</feature>
<evidence type="ECO:0008006" key="4">
    <source>
        <dbReference type="Google" id="ProtNLM"/>
    </source>
</evidence>
<evidence type="ECO:0000313" key="2">
    <source>
        <dbReference type="EMBL" id="RQD85180.1"/>
    </source>
</evidence>
<keyword evidence="1" id="KW-0472">Membrane</keyword>